<dbReference type="EMBL" id="BPLR01014106">
    <property type="protein sequence ID" value="GIY66296.1"/>
    <property type="molecule type" value="Genomic_DNA"/>
</dbReference>
<dbReference type="AlphaFoldDB" id="A0AAV4V870"/>
<keyword evidence="3" id="KW-1185">Reference proteome</keyword>
<reference evidence="2 3" key="1">
    <citation type="submission" date="2021-06" db="EMBL/GenBank/DDBJ databases">
        <title>Caerostris extrusa draft genome.</title>
        <authorList>
            <person name="Kono N."/>
            <person name="Arakawa K."/>
        </authorList>
    </citation>
    <scope>NUCLEOTIDE SEQUENCE [LARGE SCALE GENOMIC DNA]</scope>
</reference>
<gene>
    <name evidence="2" type="ORF">CEXT_267041</name>
</gene>
<evidence type="ECO:0000313" key="3">
    <source>
        <dbReference type="Proteomes" id="UP001054945"/>
    </source>
</evidence>
<dbReference type="Proteomes" id="UP001054945">
    <property type="component" value="Unassembled WGS sequence"/>
</dbReference>
<evidence type="ECO:0000256" key="1">
    <source>
        <dbReference type="SAM" id="MobiDB-lite"/>
    </source>
</evidence>
<feature type="region of interest" description="Disordered" evidence="1">
    <location>
        <begin position="1"/>
        <end position="25"/>
    </location>
</feature>
<proteinExistence type="predicted"/>
<comment type="caution">
    <text evidence="2">The sequence shown here is derived from an EMBL/GenBank/DDBJ whole genome shotgun (WGS) entry which is preliminary data.</text>
</comment>
<accession>A0AAV4V870</accession>
<name>A0AAV4V870_CAEEX</name>
<sequence>MVPYRKTKSSGTGIPDPPVPRGDVQGSVRLDTYLAAGRTIQESHSCDSIFPYLAISGRIPSWLIYTNFSRKEKTRKNGGRIPGVALR</sequence>
<organism evidence="2 3">
    <name type="scientific">Caerostris extrusa</name>
    <name type="common">Bark spider</name>
    <name type="synonym">Caerostris bankana</name>
    <dbReference type="NCBI Taxonomy" id="172846"/>
    <lineage>
        <taxon>Eukaryota</taxon>
        <taxon>Metazoa</taxon>
        <taxon>Ecdysozoa</taxon>
        <taxon>Arthropoda</taxon>
        <taxon>Chelicerata</taxon>
        <taxon>Arachnida</taxon>
        <taxon>Araneae</taxon>
        <taxon>Araneomorphae</taxon>
        <taxon>Entelegynae</taxon>
        <taxon>Araneoidea</taxon>
        <taxon>Araneidae</taxon>
        <taxon>Caerostris</taxon>
    </lineage>
</organism>
<protein>
    <submittedName>
        <fullName evidence="2">Uncharacterized protein</fullName>
    </submittedName>
</protein>
<evidence type="ECO:0000313" key="2">
    <source>
        <dbReference type="EMBL" id="GIY66296.1"/>
    </source>
</evidence>